<evidence type="ECO:0000259" key="5">
    <source>
        <dbReference type="PROSITE" id="PS50977"/>
    </source>
</evidence>
<evidence type="ECO:0000256" key="4">
    <source>
        <dbReference type="PROSITE-ProRule" id="PRU00335"/>
    </source>
</evidence>
<feature type="DNA-binding region" description="H-T-H motif" evidence="4">
    <location>
        <begin position="35"/>
        <end position="54"/>
    </location>
</feature>
<comment type="caution">
    <text evidence="6">The sequence shown here is derived from an EMBL/GenBank/DDBJ whole genome shotgun (WGS) entry which is preliminary data.</text>
</comment>
<dbReference type="InterPro" id="IPR001647">
    <property type="entry name" value="HTH_TetR"/>
</dbReference>
<protein>
    <submittedName>
        <fullName evidence="6">TetR family transcriptional regulator</fullName>
    </submittedName>
</protein>
<dbReference type="SUPFAM" id="SSF46689">
    <property type="entry name" value="Homeodomain-like"/>
    <property type="match status" value="1"/>
</dbReference>
<proteinExistence type="predicted"/>
<dbReference type="OrthoDB" id="9796019at2"/>
<dbReference type="SUPFAM" id="SSF48498">
    <property type="entry name" value="Tetracyclin repressor-like, C-terminal domain"/>
    <property type="match status" value="1"/>
</dbReference>
<dbReference type="PANTHER" id="PTHR30055">
    <property type="entry name" value="HTH-TYPE TRANSCRIPTIONAL REGULATOR RUTR"/>
    <property type="match status" value="1"/>
</dbReference>
<feature type="domain" description="HTH tetR-type" evidence="5">
    <location>
        <begin position="12"/>
        <end position="72"/>
    </location>
</feature>
<dbReference type="Proteomes" id="UP000091979">
    <property type="component" value="Unassembled WGS sequence"/>
</dbReference>
<dbReference type="STRING" id="1560234.SP90_09650"/>
<evidence type="ECO:0000256" key="2">
    <source>
        <dbReference type="ARBA" id="ARBA00023125"/>
    </source>
</evidence>
<dbReference type="Gene3D" id="1.10.357.10">
    <property type="entry name" value="Tetracycline Repressor, domain 2"/>
    <property type="match status" value="1"/>
</dbReference>
<dbReference type="PANTHER" id="PTHR30055:SF148">
    <property type="entry name" value="TETR-FAMILY TRANSCRIPTIONAL REGULATOR"/>
    <property type="match status" value="1"/>
</dbReference>
<dbReference type="PATRIC" id="fig|1560234.3.peg.761"/>
<dbReference type="Pfam" id="PF00440">
    <property type="entry name" value="TetR_N"/>
    <property type="match status" value="1"/>
</dbReference>
<keyword evidence="1" id="KW-0805">Transcription regulation</keyword>
<dbReference type="GO" id="GO:0003700">
    <property type="term" value="F:DNA-binding transcription factor activity"/>
    <property type="evidence" value="ECO:0007669"/>
    <property type="project" value="TreeGrafter"/>
</dbReference>
<keyword evidence="2 4" id="KW-0238">DNA-binding</keyword>
<dbReference type="Gene3D" id="1.10.10.60">
    <property type="entry name" value="Homeodomain-like"/>
    <property type="match status" value="1"/>
</dbReference>
<dbReference type="EMBL" id="JXMS01000015">
    <property type="protein sequence ID" value="OBQ51472.1"/>
    <property type="molecule type" value="Genomic_DNA"/>
</dbReference>
<evidence type="ECO:0000313" key="7">
    <source>
        <dbReference type="Proteomes" id="UP000091979"/>
    </source>
</evidence>
<name>A0A1B7XC38_9BACT</name>
<accession>A0A1B7XC38</accession>
<keyword evidence="7" id="KW-1185">Reference proteome</keyword>
<organism evidence="6 7">
    <name type="scientific">Halodesulfovibrio spirochaetisodalis</name>
    <dbReference type="NCBI Taxonomy" id="1560234"/>
    <lineage>
        <taxon>Bacteria</taxon>
        <taxon>Pseudomonadati</taxon>
        <taxon>Thermodesulfobacteriota</taxon>
        <taxon>Desulfovibrionia</taxon>
        <taxon>Desulfovibrionales</taxon>
        <taxon>Desulfovibrionaceae</taxon>
        <taxon>Halodesulfovibrio</taxon>
    </lineage>
</organism>
<dbReference type="GO" id="GO:0000976">
    <property type="term" value="F:transcription cis-regulatory region binding"/>
    <property type="evidence" value="ECO:0007669"/>
    <property type="project" value="TreeGrafter"/>
</dbReference>
<dbReference type="AlphaFoldDB" id="A0A1B7XC38"/>
<evidence type="ECO:0000256" key="1">
    <source>
        <dbReference type="ARBA" id="ARBA00023015"/>
    </source>
</evidence>
<evidence type="ECO:0000256" key="3">
    <source>
        <dbReference type="ARBA" id="ARBA00023163"/>
    </source>
</evidence>
<reference evidence="6 7" key="1">
    <citation type="submission" date="2015-01" db="EMBL/GenBank/DDBJ databases">
        <title>Desulfovibrio sp. JC271 draft genome sequence.</title>
        <authorList>
            <person name="Shivani Y."/>
            <person name="Subhash Y."/>
            <person name="Sasikala C."/>
            <person name="Ramana C.V."/>
        </authorList>
    </citation>
    <scope>NUCLEOTIDE SEQUENCE [LARGE SCALE GENOMIC DNA]</scope>
    <source>
        <strain evidence="6 7">JC271</strain>
    </source>
</reference>
<dbReference type="Pfam" id="PF16859">
    <property type="entry name" value="TetR_C_11"/>
    <property type="match status" value="1"/>
</dbReference>
<dbReference type="RefSeq" id="WP_066855087.1">
    <property type="nucleotide sequence ID" value="NZ_JXMS01000015.1"/>
</dbReference>
<keyword evidence="3" id="KW-0804">Transcription</keyword>
<dbReference type="PROSITE" id="PS50977">
    <property type="entry name" value="HTH_TETR_2"/>
    <property type="match status" value="1"/>
</dbReference>
<dbReference type="InterPro" id="IPR050109">
    <property type="entry name" value="HTH-type_TetR-like_transc_reg"/>
</dbReference>
<sequence length="199" mass="22714">MTKGKRGRPRCELAQEAILEATHNLLTEKGGNGVTIEAIAKQANVGRPTIYRWWPSVADIVLDVVLREADSAICVHHEAPFARNLQLFLRQSVQTLNEWGGAHLRFLMAHAQKDKEFRERFRENFTNKRRQIVHSMLLHATETGEVSPICDSDLLIDLIFGPMWYRLLTGHAPLDTHFADNLTEQLLLLVQENPACRKK</sequence>
<dbReference type="InterPro" id="IPR036271">
    <property type="entry name" value="Tet_transcr_reg_TetR-rel_C_sf"/>
</dbReference>
<gene>
    <name evidence="6" type="ORF">SP90_09650</name>
</gene>
<dbReference type="InterPro" id="IPR009057">
    <property type="entry name" value="Homeodomain-like_sf"/>
</dbReference>
<dbReference type="InterPro" id="IPR011075">
    <property type="entry name" value="TetR_C"/>
</dbReference>
<evidence type="ECO:0000313" key="6">
    <source>
        <dbReference type="EMBL" id="OBQ51472.1"/>
    </source>
</evidence>